<dbReference type="FunFam" id="3.20.20.80:FF:000032">
    <property type="entry name" value="1,3-beta-glucanosyltransferase"/>
    <property type="match status" value="1"/>
</dbReference>
<dbReference type="Pfam" id="PF03198">
    <property type="entry name" value="Glyco_hydro_72"/>
    <property type="match status" value="1"/>
</dbReference>
<evidence type="ECO:0000256" key="10">
    <source>
        <dbReference type="ARBA" id="ARBA00023288"/>
    </source>
</evidence>
<dbReference type="PANTHER" id="PTHR31468">
    <property type="entry name" value="1,3-BETA-GLUCANOSYLTRANSFERASE GAS1"/>
    <property type="match status" value="1"/>
</dbReference>
<keyword evidence="8" id="KW-1015">Disulfide bond</keyword>
<keyword evidence="6" id="KW-0732">Signal</keyword>
<dbReference type="GO" id="GO:0005886">
    <property type="term" value="C:plasma membrane"/>
    <property type="evidence" value="ECO:0007669"/>
    <property type="project" value="UniProtKB-SubCell"/>
</dbReference>
<feature type="compositionally biased region" description="Polar residues" evidence="13">
    <location>
        <begin position="314"/>
        <end position="331"/>
    </location>
</feature>
<evidence type="ECO:0000256" key="4">
    <source>
        <dbReference type="ARBA" id="ARBA00022622"/>
    </source>
</evidence>
<dbReference type="EC" id="2.4.1.-" evidence="12"/>
<evidence type="ECO:0000256" key="3">
    <source>
        <dbReference type="ARBA" id="ARBA00007528"/>
    </source>
</evidence>
<protein>
    <recommendedName>
        <fullName evidence="12">1,3-beta-glucanosyltransferase</fullName>
        <ecNumber evidence="12">2.4.1.-</ecNumber>
    </recommendedName>
</protein>
<evidence type="ECO:0000256" key="7">
    <source>
        <dbReference type="ARBA" id="ARBA00023136"/>
    </source>
</evidence>
<evidence type="ECO:0000256" key="6">
    <source>
        <dbReference type="ARBA" id="ARBA00022729"/>
    </source>
</evidence>
<dbReference type="InterPro" id="IPR017853">
    <property type="entry name" value="GH"/>
</dbReference>
<comment type="caution">
    <text evidence="14">The sequence shown here is derived from an EMBL/GenBank/DDBJ whole genome shotgun (WGS) entry which is preliminary data.</text>
</comment>
<evidence type="ECO:0000256" key="2">
    <source>
        <dbReference type="ARBA" id="ARBA00004589"/>
    </source>
</evidence>
<comment type="subcellular location">
    <subcellularLocation>
        <location evidence="1">Cell envelope</location>
    </subcellularLocation>
    <subcellularLocation>
        <location evidence="12">Cell membrane</location>
        <topology evidence="12">Lipid-anchor</topology>
        <topology evidence="12">GPI-anchor</topology>
    </subcellularLocation>
    <subcellularLocation>
        <location evidence="2">Membrane</location>
        <topology evidence="2">Lipid-anchor</topology>
        <topology evidence="2">GPI-anchor</topology>
    </subcellularLocation>
</comment>
<evidence type="ECO:0000256" key="9">
    <source>
        <dbReference type="ARBA" id="ARBA00023180"/>
    </source>
</evidence>
<dbReference type="EMBL" id="BTFZ01000002">
    <property type="protein sequence ID" value="GMM34332.1"/>
    <property type="molecule type" value="Genomic_DNA"/>
</dbReference>
<dbReference type="Gene3D" id="3.20.20.80">
    <property type="entry name" value="Glycosidases"/>
    <property type="match status" value="1"/>
</dbReference>
<keyword evidence="5 12" id="KW-0808">Transferase</keyword>
<evidence type="ECO:0000256" key="5">
    <source>
        <dbReference type="ARBA" id="ARBA00022679"/>
    </source>
</evidence>
<evidence type="ECO:0000256" key="1">
    <source>
        <dbReference type="ARBA" id="ARBA00004196"/>
    </source>
</evidence>
<feature type="region of interest" description="Disordered" evidence="13">
    <location>
        <begin position="430"/>
        <end position="461"/>
    </location>
</feature>
<evidence type="ECO:0000256" key="11">
    <source>
        <dbReference type="ARBA" id="ARBA00023316"/>
    </source>
</evidence>
<organism evidence="14 15">
    <name type="scientific">Saccharomycopsis crataegensis</name>
    <dbReference type="NCBI Taxonomy" id="43959"/>
    <lineage>
        <taxon>Eukaryota</taxon>
        <taxon>Fungi</taxon>
        <taxon>Dikarya</taxon>
        <taxon>Ascomycota</taxon>
        <taxon>Saccharomycotina</taxon>
        <taxon>Saccharomycetes</taxon>
        <taxon>Saccharomycopsidaceae</taxon>
        <taxon>Saccharomycopsis</taxon>
    </lineage>
</organism>
<evidence type="ECO:0000256" key="12">
    <source>
        <dbReference type="RuleBase" id="RU361209"/>
    </source>
</evidence>
<dbReference type="GO" id="GO:0009277">
    <property type="term" value="C:fungal-type cell wall"/>
    <property type="evidence" value="ECO:0007669"/>
    <property type="project" value="UniProtKB-ARBA"/>
</dbReference>
<feature type="region of interest" description="Disordered" evidence="13">
    <location>
        <begin position="302"/>
        <end position="335"/>
    </location>
</feature>
<proteinExistence type="inferred from homology"/>
<dbReference type="PANTHER" id="PTHR31468:SF5">
    <property type="entry name" value="1,3-BETA-GLUCANOSYLTRANSFERASE GAS5"/>
    <property type="match status" value="1"/>
</dbReference>
<dbReference type="GO" id="GO:0098552">
    <property type="term" value="C:side of membrane"/>
    <property type="evidence" value="ECO:0007669"/>
    <property type="project" value="UniProtKB-KW"/>
</dbReference>
<accession>A0AAV5QHR5</accession>
<evidence type="ECO:0000313" key="14">
    <source>
        <dbReference type="EMBL" id="GMM34332.1"/>
    </source>
</evidence>
<dbReference type="SUPFAM" id="SSF51445">
    <property type="entry name" value="(Trans)glycosidases"/>
    <property type="match status" value="1"/>
</dbReference>
<dbReference type="InterPro" id="IPR004886">
    <property type="entry name" value="Glucanosyltransferase"/>
</dbReference>
<keyword evidence="15" id="KW-1185">Reference proteome</keyword>
<dbReference type="GO" id="GO:0071970">
    <property type="term" value="P:fungal-type cell wall (1-&gt;3)-beta-D-glucan biosynthetic process"/>
    <property type="evidence" value="ECO:0007669"/>
    <property type="project" value="TreeGrafter"/>
</dbReference>
<sequence>MSSVVIDGNAFWKDNSRFYIRGVDYQPGGSSSATTSDPLADAGACSRDVKKFVDLGVNTIRVYSVDPSQDHSSCMKTLRDNDIYLILDVNNPYQSINRAEAECSYNAFYMKNVFDVIDEFAQYDNVFGFFAGNEVINDEKTTGSAKYVKAVVRDMKKYIKARSYRTIPVGYSAADIETNRKQQIEYFTCGDDENARVDFWGHNDYSWCGDSNMQTSGYDNLLEDFKGLPIPIFFSEFGCNSQEDRPFTEIQAIYSTKMSSVLSGGLVYEYSQEANDYGLVKISSDESSVTELGSYTNLKQQYASVDDPSGDGGASSNNSYPSCPSTSTTWLSDDDLPSTPSGVVDMINNGAGSIVSVSDLGYTSYKCYSTYDYPTGSSNTTTNGTYSYNSTSSGYNSTSNLISNTSYVTSHQYSLAAQVSYSTLLSTTTSKHSKNTEAGKEKDKSTSSKKHSETSSSHSVVEGGQIRVAAIPTIFAIAYNFINLL</sequence>
<reference evidence="14 15" key="1">
    <citation type="journal article" date="2023" name="Elife">
        <title>Identification of key yeast species and microbe-microbe interactions impacting larval growth of Drosophila in the wild.</title>
        <authorList>
            <person name="Mure A."/>
            <person name="Sugiura Y."/>
            <person name="Maeda R."/>
            <person name="Honda K."/>
            <person name="Sakurai N."/>
            <person name="Takahashi Y."/>
            <person name="Watada M."/>
            <person name="Katoh T."/>
            <person name="Gotoh A."/>
            <person name="Gotoh Y."/>
            <person name="Taniguchi I."/>
            <person name="Nakamura K."/>
            <person name="Hayashi T."/>
            <person name="Katayama T."/>
            <person name="Uemura T."/>
            <person name="Hattori Y."/>
        </authorList>
    </citation>
    <scope>NUCLEOTIDE SEQUENCE [LARGE SCALE GENOMIC DNA]</scope>
    <source>
        <strain evidence="14 15">SC-9</strain>
    </source>
</reference>
<evidence type="ECO:0000313" key="15">
    <source>
        <dbReference type="Proteomes" id="UP001360560"/>
    </source>
</evidence>
<dbReference type="RefSeq" id="XP_064851332.1">
    <property type="nucleotide sequence ID" value="XM_064995260.1"/>
</dbReference>
<keyword evidence="7 12" id="KW-0472">Membrane</keyword>
<keyword evidence="9" id="KW-0325">Glycoprotein</keyword>
<gene>
    <name evidence="14" type="ORF">DASC09_016570</name>
</gene>
<evidence type="ECO:0000256" key="8">
    <source>
        <dbReference type="ARBA" id="ARBA00023157"/>
    </source>
</evidence>
<keyword evidence="4 12" id="KW-0336">GPI-anchor</keyword>
<dbReference type="GeneID" id="90072311"/>
<name>A0AAV5QHR5_9ASCO</name>
<dbReference type="GO" id="GO:0042124">
    <property type="term" value="F:1,3-beta-glucanosyltransferase activity"/>
    <property type="evidence" value="ECO:0007669"/>
    <property type="project" value="TreeGrafter"/>
</dbReference>
<keyword evidence="11" id="KW-0961">Cell wall biogenesis/degradation</keyword>
<feature type="compositionally biased region" description="Basic and acidic residues" evidence="13">
    <location>
        <begin position="434"/>
        <end position="453"/>
    </location>
</feature>
<dbReference type="AlphaFoldDB" id="A0AAV5QHR5"/>
<keyword evidence="10 12" id="KW-0449">Lipoprotein</keyword>
<dbReference type="Proteomes" id="UP001360560">
    <property type="component" value="Unassembled WGS sequence"/>
</dbReference>
<dbReference type="GO" id="GO:0031505">
    <property type="term" value="P:fungal-type cell wall organization"/>
    <property type="evidence" value="ECO:0007669"/>
    <property type="project" value="TreeGrafter"/>
</dbReference>
<evidence type="ECO:0000256" key="13">
    <source>
        <dbReference type="SAM" id="MobiDB-lite"/>
    </source>
</evidence>
<comment type="function">
    <text evidence="12">Splits internally a 1,3-beta-glucan molecule and transfers the newly generated reducing end (the donor) to the non-reducing end of another 1,3-beta-glucan molecule (the acceptor) forming a 1,3-beta linkage, resulting in the elongation of 1,3-beta-glucan chains in the cell wall.</text>
</comment>
<comment type="similarity">
    <text evidence="3 12">Belongs to the glycosyl hydrolase 72 family.</text>
</comment>